<sequence length="242" mass="26010">MHTGSSPHRSPMARSSQGFSSHRESASCERADIRPAGGRATSTIHQITIRHTYGATTSILSPFRIFFSLLVPGFPFPACPPFPSAVTILYTVHHRTDPLTLPSLVLLTGDRRLDATRRDGSCIQLATGTSGREMGGETAASLTALPSCTAVVSLRSHPAAPRRRNPHPMAIASHRTGCFSRYRVACVARTLLWTPAAVPPAPLVHSGLPRLGAHPLWSAWTRDKGRGRLRLLDVGCSGQVEG</sequence>
<feature type="compositionally biased region" description="Polar residues" evidence="1">
    <location>
        <begin position="1"/>
        <end position="20"/>
    </location>
</feature>
<evidence type="ECO:0000313" key="3">
    <source>
        <dbReference type="Proteomes" id="UP000313359"/>
    </source>
</evidence>
<evidence type="ECO:0000313" key="2">
    <source>
        <dbReference type="EMBL" id="RPD65328.1"/>
    </source>
</evidence>
<accession>A0A5C2SPR4</accession>
<dbReference type="Proteomes" id="UP000313359">
    <property type="component" value="Unassembled WGS sequence"/>
</dbReference>
<evidence type="ECO:0000256" key="1">
    <source>
        <dbReference type="SAM" id="MobiDB-lite"/>
    </source>
</evidence>
<proteinExistence type="predicted"/>
<keyword evidence="3" id="KW-1185">Reference proteome</keyword>
<feature type="compositionally biased region" description="Basic and acidic residues" evidence="1">
    <location>
        <begin position="21"/>
        <end position="33"/>
    </location>
</feature>
<feature type="region of interest" description="Disordered" evidence="1">
    <location>
        <begin position="1"/>
        <end position="39"/>
    </location>
</feature>
<organism evidence="2 3">
    <name type="scientific">Lentinus tigrinus ALCF2SS1-6</name>
    <dbReference type="NCBI Taxonomy" id="1328759"/>
    <lineage>
        <taxon>Eukaryota</taxon>
        <taxon>Fungi</taxon>
        <taxon>Dikarya</taxon>
        <taxon>Basidiomycota</taxon>
        <taxon>Agaricomycotina</taxon>
        <taxon>Agaricomycetes</taxon>
        <taxon>Polyporales</taxon>
        <taxon>Polyporaceae</taxon>
        <taxon>Lentinus</taxon>
    </lineage>
</organism>
<gene>
    <name evidence="2" type="ORF">L227DRAFT_208431</name>
</gene>
<dbReference type="EMBL" id="ML122252">
    <property type="protein sequence ID" value="RPD65328.1"/>
    <property type="molecule type" value="Genomic_DNA"/>
</dbReference>
<reference evidence="2" key="1">
    <citation type="journal article" date="2018" name="Genome Biol. Evol.">
        <title>Genomics and development of Lentinus tigrinus, a white-rot wood-decaying mushroom with dimorphic fruiting bodies.</title>
        <authorList>
            <person name="Wu B."/>
            <person name="Xu Z."/>
            <person name="Knudson A."/>
            <person name="Carlson A."/>
            <person name="Chen N."/>
            <person name="Kovaka S."/>
            <person name="LaButti K."/>
            <person name="Lipzen A."/>
            <person name="Pennachio C."/>
            <person name="Riley R."/>
            <person name="Schakwitz W."/>
            <person name="Umezawa K."/>
            <person name="Ohm R.A."/>
            <person name="Grigoriev I.V."/>
            <person name="Nagy L.G."/>
            <person name="Gibbons J."/>
            <person name="Hibbett D."/>
        </authorList>
    </citation>
    <scope>NUCLEOTIDE SEQUENCE [LARGE SCALE GENOMIC DNA]</scope>
    <source>
        <strain evidence="2">ALCF2SS1-6</strain>
    </source>
</reference>
<name>A0A5C2SPR4_9APHY</name>
<dbReference type="AlphaFoldDB" id="A0A5C2SPR4"/>
<protein>
    <submittedName>
        <fullName evidence="2">Uncharacterized protein</fullName>
    </submittedName>
</protein>